<protein>
    <submittedName>
        <fullName evidence="7">Laminin EGF-like (Domains III and V)</fullName>
    </submittedName>
</protein>
<feature type="region of interest" description="Disordered" evidence="3">
    <location>
        <begin position="1005"/>
        <end position="1073"/>
    </location>
</feature>
<feature type="compositionally biased region" description="Polar residues" evidence="3">
    <location>
        <begin position="1059"/>
        <end position="1068"/>
    </location>
</feature>
<evidence type="ECO:0000256" key="4">
    <source>
        <dbReference type="SAM" id="Phobius"/>
    </source>
</evidence>
<keyword evidence="4" id="KW-1133">Transmembrane helix</keyword>
<reference evidence="7 8" key="1">
    <citation type="submission" date="2023-09" db="EMBL/GenBank/DDBJ databases">
        <title>Nesidiocoris tenuis whole genome shotgun sequence.</title>
        <authorList>
            <person name="Shibata T."/>
            <person name="Shimoda M."/>
            <person name="Kobayashi T."/>
            <person name="Uehara T."/>
        </authorList>
    </citation>
    <scope>NUCLEOTIDE SEQUENCE [LARGE SCALE GENOMIC DNA]</scope>
    <source>
        <strain evidence="7 8">Japan</strain>
    </source>
</reference>
<dbReference type="Proteomes" id="UP001307889">
    <property type="component" value="Chromosome 1"/>
</dbReference>
<keyword evidence="4" id="KW-0812">Transmembrane</keyword>
<sequence length="1305" mass="143035">MLAYTILAFFLLATVRSTPTGNHTCTGVVKHEVTVKVNVTEPVTFRAYEWCLRVPPRCSTYTIQLKDRVKIHKELHNRTITVCCKGYVEIDYKCVPACPPETECPNMHCNRTNHCYCTPGYTGLYCDHPCAKGYWGAGCIKECDCPAGYTCHHLTGDCMLDDSPPPKTRKTTTRAAAEEVTAQTHTTFPTTEATTPTTTIPTTTTTTVPTTTIFTTIPTTTLPTTRTTTPTTTLPTTPTTIPTTNIPTTTTTTVPTTTIFTTTPTTTFPTTRTTTPTTTLPTTPTIPTTSPTIPTTIPTTSLTTPTTIPTTTLLAQTTTNPTTTVSSTTAQTENTMKTPATEAPAATTEAITTSTTTHRPSSQTPTTTETVATTTEKVAATTTTSTIPEPTTSTTEQPTAPSSTTVKIKSTMAVQTSDFPNTAAPSTTTEVPSTLSAVTEKRTEPTTTLETSAPSTERNERRITLPNQLHNFYKTEETTSNPQRLITETPSASRQPPTVTTDAATFETRTSKPKLLTTSTTNSPTIPEMVVSLPSFTHKTDHSTENQIGKVQIEPATSWSNQLHKVWQNLTDIPLTIVDPITPVISTIGPVTPVTILATEKPTTTTSIPAIDTVSTPKQSSPEKPASVPLNYQTPIRMADSEPTTIPSTRIPDIRPPSIRFSAGESLDDTVNRNQPFVTKNVLKSTTDQLDGLIVEDVMQPKPTTDTSPIKLVEEVISKYFPELKPRSDMTENRAEKVGLDPEPQTESPLKSSVKLTNFQSVVEQSKKIQVSEKQDNEKFKLSKIVNTFSIAPHREETTTIGTTPTPGPSSTPKLSTIPVITPRVIVSAKNPDEIDLGGVIYRKMKLFPPAKTQKEFKPAPTLPPQTTVILKSIPTEKPSVTASSGERFKLYLPEFGKALEKDDDSVGTESSVKTFLPKFNYDKEETDFNKQQYQSKKLKPKEKDMKKYKSKAYDFSIAPTSAEESPNERVTNNVFLETKEFKVHLTSTKPQKFDSFYTKPPLDFDEGSFPDRSSVKKENKQGQVREGSEETSSPRLSKFTEGHRATATMPSGAFSSGEELQQPTTNAKPPHTWYSHAREKAKIKNALKVIKSTTLDMNNDKPPTEDPLGILDESNDINSLVTHDHHNGDDRYSSEREARSAAAAVTYQDDLNNPLMLRGQVKFNAPESLASSSWEAQDGSMLGSTVAVMAAVCGAAMLILTVAVALWVQMRSRFGRGEMADGAGRTIEGRTSAADPPPQHYETLYPLTHPAEEMEVATFFCPTFTNNYAERINKEFCELSYDHPRNSFEPLYAEILHPKLKDTE</sequence>
<organism evidence="7 8">
    <name type="scientific">Nesidiocoris tenuis</name>
    <dbReference type="NCBI Taxonomy" id="355587"/>
    <lineage>
        <taxon>Eukaryota</taxon>
        <taxon>Metazoa</taxon>
        <taxon>Ecdysozoa</taxon>
        <taxon>Arthropoda</taxon>
        <taxon>Hexapoda</taxon>
        <taxon>Insecta</taxon>
        <taxon>Pterygota</taxon>
        <taxon>Neoptera</taxon>
        <taxon>Paraneoptera</taxon>
        <taxon>Hemiptera</taxon>
        <taxon>Heteroptera</taxon>
        <taxon>Panheteroptera</taxon>
        <taxon>Cimicomorpha</taxon>
        <taxon>Miridae</taxon>
        <taxon>Dicyphina</taxon>
        <taxon>Nesidiocoris</taxon>
    </lineage>
</organism>
<dbReference type="EMBL" id="AP028909">
    <property type="protein sequence ID" value="BES89479.1"/>
    <property type="molecule type" value="Genomic_DNA"/>
</dbReference>
<keyword evidence="1 5" id="KW-0732">Signal</keyword>
<dbReference type="Pfam" id="PF07546">
    <property type="entry name" value="EMI"/>
    <property type="match status" value="1"/>
</dbReference>
<feature type="region of interest" description="Disordered" evidence="3">
    <location>
        <begin position="727"/>
        <end position="752"/>
    </location>
</feature>
<evidence type="ECO:0000256" key="2">
    <source>
        <dbReference type="ARBA" id="ARBA00023157"/>
    </source>
</evidence>
<evidence type="ECO:0000256" key="3">
    <source>
        <dbReference type="SAM" id="MobiDB-lite"/>
    </source>
</evidence>
<feature type="compositionally biased region" description="Polar residues" evidence="3">
    <location>
        <begin position="445"/>
        <end position="456"/>
    </location>
</feature>
<dbReference type="InterPro" id="IPR002049">
    <property type="entry name" value="LE_dom"/>
</dbReference>
<feature type="signal peptide" evidence="5">
    <location>
        <begin position="1"/>
        <end position="17"/>
    </location>
</feature>
<feature type="region of interest" description="Disordered" evidence="3">
    <location>
        <begin position="220"/>
        <end position="405"/>
    </location>
</feature>
<dbReference type="InterPro" id="IPR000742">
    <property type="entry name" value="EGF"/>
</dbReference>
<feature type="compositionally biased region" description="Polar residues" evidence="3">
    <location>
        <begin position="608"/>
        <end position="622"/>
    </location>
</feature>
<feature type="domain" description="EGF-like" evidence="6">
    <location>
        <begin position="115"/>
        <end position="126"/>
    </location>
</feature>
<accession>A0ABN7ADP6</accession>
<evidence type="ECO:0000313" key="8">
    <source>
        <dbReference type="Proteomes" id="UP001307889"/>
    </source>
</evidence>
<evidence type="ECO:0000259" key="6">
    <source>
        <dbReference type="PROSITE" id="PS00022"/>
    </source>
</evidence>
<dbReference type="CDD" id="cd00055">
    <property type="entry name" value="EGF_Lam"/>
    <property type="match status" value="1"/>
</dbReference>
<feature type="chain" id="PRO_5045509154" evidence="5">
    <location>
        <begin position="18"/>
        <end position="1305"/>
    </location>
</feature>
<keyword evidence="8" id="KW-1185">Reference proteome</keyword>
<gene>
    <name evidence="7" type="ORF">NTJ_02286</name>
</gene>
<keyword evidence="4" id="KW-0472">Membrane</keyword>
<keyword evidence="2" id="KW-1015">Disulfide bond</keyword>
<name>A0ABN7ADP6_9HEMI</name>
<dbReference type="PROSITE" id="PS00022">
    <property type="entry name" value="EGF_1"/>
    <property type="match status" value="1"/>
</dbReference>
<feature type="compositionally biased region" description="Polar residues" evidence="3">
    <location>
        <begin position="478"/>
        <end position="500"/>
    </location>
</feature>
<feature type="compositionally biased region" description="Polar residues" evidence="3">
    <location>
        <begin position="419"/>
        <end position="437"/>
    </location>
</feature>
<evidence type="ECO:0000256" key="5">
    <source>
        <dbReference type="SAM" id="SignalP"/>
    </source>
</evidence>
<feature type="region of interest" description="Disordered" evidence="3">
    <location>
        <begin position="477"/>
        <end position="500"/>
    </location>
</feature>
<feature type="compositionally biased region" description="Basic and acidic residues" evidence="3">
    <location>
        <begin position="727"/>
        <end position="740"/>
    </location>
</feature>
<dbReference type="InterPro" id="IPR011489">
    <property type="entry name" value="EMI_domain"/>
</dbReference>
<feature type="transmembrane region" description="Helical" evidence="4">
    <location>
        <begin position="1187"/>
        <end position="1209"/>
    </location>
</feature>
<feature type="region of interest" description="Disordered" evidence="3">
    <location>
        <begin position="608"/>
        <end position="629"/>
    </location>
</feature>
<evidence type="ECO:0000256" key="1">
    <source>
        <dbReference type="ARBA" id="ARBA00022729"/>
    </source>
</evidence>
<evidence type="ECO:0000313" key="7">
    <source>
        <dbReference type="EMBL" id="BES89479.1"/>
    </source>
</evidence>
<feature type="region of interest" description="Disordered" evidence="3">
    <location>
        <begin position="419"/>
        <end position="459"/>
    </location>
</feature>
<dbReference type="Gene3D" id="2.170.300.10">
    <property type="entry name" value="Tie2 ligand-binding domain superfamily"/>
    <property type="match status" value="1"/>
</dbReference>
<proteinExistence type="predicted"/>